<keyword evidence="2" id="KW-1185">Reference proteome</keyword>
<organism evidence="1 2">
    <name type="scientific">Flavobacterium hiemivividum</name>
    <dbReference type="NCBI Taxonomy" id="2541734"/>
    <lineage>
        <taxon>Bacteria</taxon>
        <taxon>Pseudomonadati</taxon>
        <taxon>Bacteroidota</taxon>
        <taxon>Flavobacteriia</taxon>
        <taxon>Flavobacteriales</taxon>
        <taxon>Flavobacteriaceae</taxon>
        <taxon>Flavobacterium</taxon>
    </lineage>
</organism>
<dbReference type="RefSeq" id="WP_132112280.1">
    <property type="nucleotide sequence ID" value="NZ_SMFO01000011.1"/>
</dbReference>
<dbReference type="Proteomes" id="UP000294597">
    <property type="component" value="Unassembled WGS sequence"/>
</dbReference>
<name>A0A4R5CS81_9FLAO</name>
<dbReference type="InterPro" id="IPR026350">
    <property type="entry name" value="GxxExxY"/>
</dbReference>
<proteinExistence type="predicted"/>
<dbReference type="Gene3D" id="3.90.320.10">
    <property type="match status" value="1"/>
</dbReference>
<evidence type="ECO:0000313" key="1">
    <source>
        <dbReference type="EMBL" id="TDE02397.1"/>
    </source>
</evidence>
<reference evidence="1 2" key="1">
    <citation type="submission" date="2019-03" db="EMBL/GenBank/DDBJ databases">
        <title>Flavobacterium TSA-D2 sp. nov., isolated from arctic soil.</title>
        <authorList>
            <person name="Chaudhary D.K."/>
        </authorList>
    </citation>
    <scope>NUCLEOTIDE SEQUENCE [LARGE SCALE GENOMIC DNA]</scope>
    <source>
        <strain evidence="1 2">TSA-D2</strain>
    </source>
</reference>
<dbReference type="InterPro" id="IPR011604">
    <property type="entry name" value="PDDEXK-like_dom_sf"/>
</dbReference>
<dbReference type="NCBIfam" id="TIGR04256">
    <property type="entry name" value="GxxExxY"/>
    <property type="match status" value="1"/>
</dbReference>
<dbReference type="AlphaFoldDB" id="A0A4R5CS81"/>
<evidence type="ECO:0000313" key="2">
    <source>
        <dbReference type="Proteomes" id="UP000294597"/>
    </source>
</evidence>
<protein>
    <submittedName>
        <fullName evidence="1">GxxExxY protein</fullName>
    </submittedName>
</protein>
<gene>
    <name evidence="1" type="ORF">E0F98_13310</name>
</gene>
<sequence>MNEYLYEEESYKIIDVLFEVHKQLGKGFSEIVYKDAIEFEFENLGISFEREKEYSVNFKNTLLKHKFYADFIVFDKIILEVKSSESFHDSHISQCLNYLKVSDNKLAILANFNKTSVEHKRIIRTK</sequence>
<dbReference type="EMBL" id="SMFO01000011">
    <property type="protein sequence ID" value="TDE02397.1"/>
    <property type="molecule type" value="Genomic_DNA"/>
</dbReference>
<comment type="caution">
    <text evidence="1">The sequence shown here is derived from an EMBL/GenBank/DDBJ whole genome shotgun (WGS) entry which is preliminary data.</text>
</comment>
<dbReference type="Pfam" id="PF13366">
    <property type="entry name" value="PDDEXK_3"/>
    <property type="match status" value="1"/>
</dbReference>
<accession>A0A4R5CS81</accession>